<dbReference type="PROSITE" id="PS51257">
    <property type="entry name" value="PROKAR_LIPOPROTEIN"/>
    <property type="match status" value="1"/>
</dbReference>
<evidence type="ECO:0000256" key="1">
    <source>
        <dbReference type="SAM" id="MobiDB-lite"/>
    </source>
</evidence>
<feature type="region of interest" description="Disordered" evidence="1">
    <location>
        <begin position="29"/>
        <end position="57"/>
    </location>
</feature>
<dbReference type="Proteomes" id="UP001165287">
    <property type="component" value="Unassembled WGS sequence"/>
</dbReference>
<dbReference type="RefSeq" id="WP_224140567.1">
    <property type="nucleotide sequence ID" value="NZ_JAIQUM010000047.1"/>
</dbReference>
<keyword evidence="2" id="KW-0732">Signal</keyword>
<name>A0ABS7UVV4_9BACI</name>
<reference evidence="4" key="1">
    <citation type="submission" date="2024-05" db="EMBL/GenBank/DDBJ databases">
        <title>Metabacillus sp. nov., isolated from the rhizosphere soil of tomato plants.</title>
        <authorList>
            <person name="Ma R."/>
        </authorList>
    </citation>
    <scope>NUCLEOTIDE SEQUENCE</scope>
    <source>
        <strain evidence="4">DBTR6</strain>
    </source>
</reference>
<evidence type="ECO:0000259" key="3">
    <source>
        <dbReference type="Pfam" id="PF07563"/>
    </source>
</evidence>
<accession>A0ABS7UVV4</accession>
<proteinExistence type="predicted"/>
<feature type="domain" description="DUF1541" evidence="3">
    <location>
        <begin position="64"/>
        <end position="115"/>
    </location>
</feature>
<evidence type="ECO:0000313" key="5">
    <source>
        <dbReference type="Proteomes" id="UP001165287"/>
    </source>
</evidence>
<dbReference type="EMBL" id="JAIQUM010000047">
    <property type="protein sequence ID" value="MBZ5752118.1"/>
    <property type="molecule type" value="Genomic_DNA"/>
</dbReference>
<comment type="caution">
    <text evidence="4">The sequence shown here is derived from an EMBL/GenBank/DDBJ whole genome shotgun (WGS) entry which is preliminary data.</text>
</comment>
<keyword evidence="5" id="KW-1185">Reference proteome</keyword>
<protein>
    <submittedName>
        <fullName evidence="4">YdhK family protein</fullName>
    </submittedName>
</protein>
<gene>
    <name evidence="4" type="ORF">K9V48_18145</name>
</gene>
<feature type="domain" description="DUF1541" evidence="3">
    <location>
        <begin position="128"/>
        <end position="179"/>
    </location>
</feature>
<dbReference type="Pfam" id="PF07563">
    <property type="entry name" value="DUF1541"/>
    <property type="match status" value="2"/>
</dbReference>
<sequence>MLKKQVLFSFIASLFLVLGACANANDENTEEMDHSNMDHGSMNHSSSGEVPEGLEEAENPTFEVGSQAIIQSDHMEGMNGAEATIVGAYNTTVYTVSYTPTTGGERVENHKWVIHEELQDVGEAPLEPGTEVTLNADHMEGMNGATATIDSAEETTVYMVDFTSTTGGEEVKNHKWVTESELSAQ</sequence>
<evidence type="ECO:0000313" key="4">
    <source>
        <dbReference type="EMBL" id="MBZ5752118.1"/>
    </source>
</evidence>
<feature type="signal peptide" evidence="2">
    <location>
        <begin position="1"/>
        <end position="24"/>
    </location>
</feature>
<organism evidence="4 5">
    <name type="scientific">Metabacillus rhizolycopersici</name>
    <dbReference type="NCBI Taxonomy" id="2875709"/>
    <lineage>
        <taxon>Bacteria</taxon>
        <taxon>Bacillati</taxon>
        <taxon>Bacillota</taxon>
        <taxon>Bacilli</taxon>
        <taxon>Bacillales</taxon>
        <taxon>Bacillaceae</taxon>
        <taxon>Metabacillus</taxon>
    </lineage>
</organism>
<dbReference type="Gene3D" id="2.30.30.1210">
    <property type="entry name" value="Domain of unknown function DUF1541"/>
    <property type="match status" value="1"/>
</dbReference>
<feature type="chain" id="PRO_5045404193" evidence="2">
    <location>
        <begin position="25"/>
        <end position="185"/>
    </location>
</feature>
<evidence type="ECO:0000256" key="2">
    <source>
        <dbReference type="SAM" id="SignalP"/>
    </source>
</evidence>
<dbReference type="InterPro" id="IPR011438">
    <property type="entry name" value="DUF1541"/>
</dbReference>